<evidence type="ECO:0000256" key="6">
    <source>
        <dbReference type="PROSITE-ProRule" id="PRU00169"/>
    </source>
</evidence>
<gene>
    <name evidence="8" type="ORF">BKE38_08530</name>
</gene>
<sequence length="340" mass="35580">MATSGKTRLLIVDDSMFMRMAISAMCELRDDIEVVGEAENGDEGVAMAGELAPDVITMDLDMPKMDGITATKLITEQRRVPIIILSSLSERGSELTFRALNAGASDFVCKSASALDVDLSTIAETLVEKIQHWGKQSRLQAEPAGAGVAALGQQHHDLAFAMAGEGGPQALSTLLQGIQRLRMPMLVAPDLPPPMFGPFLRFLETRIALPIFAAEDGTALGHDRVAVLPPGQLARLDFGAGAPVLQVSAQPSLSVTPLASLLASPGLGERKLLVLALSALHADTTAAGKLRSLGHTLVAQDPEHCIARGASDALLQTGLVSAGMGLADIKQLVMEGQADG</sequence>
<dbReference type="InterPro" id="IPR000673">
    <property type="entry name" value="Sig_transdc_resp-reg_Me-estase"/>
</dbReference>
<feature type="domain" description="Response regulatory" evidence="7">
    <location>
        <begin position="8"/>
        <end position="125"/>
    </location>
</feature>
<dbReference type="SUPFAM" id="SSF52738">
    <property type="entry name" value="Methylesterase CheB, C-terminal domain"/>
    <property type="match status" value="1"/>
</dbReference>
<evidence type="ECO:0000313" key="8">
    <source>
        <dbReference type="EMBL" id="ONG55764.1"/>
    </source>
</evidence>
<keyword evidence="1" id="KW-0963">Cytoplasm</keyword>
<dbReference type="PANTHER" id="PTHR42872">
    <property type="entry name" value="PROTEIN-GLUTAMATE METHYLESTERASE/PROTEIN-GLUTAMINE GLUTAMINASE"/>
    <property type="match status" value="1"/>
</dbReference>
<dbReference type="GO" id="GO:0006935">
    <property type="term" value="P:chemotaxis"/>
    <property type="evidence" value="ECO:0007669"/>
    <property type="project" value="UniProtKB-KW"/>
</dbReference>
<protein>
    <recommendedName>
        <fullName evidence="4">protein-glutamate methylesterase</fullName>
        <ecNumber evidence="4">3.1.1.61</ecNumber>
    </recommendedName>
</protein>
<keyword evidence="9" id="KW-1185">Reference proteome</keyword>
<feature type="modified residue" description="4-aspartylphosphate" evidence="6">
    <location>
        <position position="59"/>
    </location>
</feature>
<dbReference type="PANTHER" id="PTHR42872:SF6">
    <property type="entry name" value="PROTEIN-GLUTAMATE METHYLESTERASE_PROTEIN-GLUTAMINE GLUTAMINASE"/>
    <property type="match status" value="1"/>
</dbReference>
<dbReference type="GO" id="GO:0000156">
    <property type="term" value="F:phosphorelay response regulator activity"/>
    <property type="evidence" value="ECO:0007669"/>
    <property type="project" value="InterPro"/>
</dbReference>
<organism evidence="8 9">
    <name type="scientific">Teichococcus deserti</name>
    <dbReference type="NCBI Taxonomy" id="1817963"/>
    <lineage>
        <taxon>Bacteria</taxon>
        <taxon>Pseudomonadati</taxon>
        <taxon>Pseudomonadota</taxon>
        <taxon>Alphaproteobacteria</taxon>
        <taxon>Acetobacterales</taxon>
        <taxon>Roseomonadaceae</taxon>
        <taxon>Roseomonas</taxon>
    </lineage>
</organism>
<dbReference type="EMBL" id="MLCO01000068">
    <property type="protein sequence ID" value="ONG55764.1"/>
    <property type="molecule type" value="Genomic_DNA"/>
</dbReference>
<dbReference type="SMART" id="SM00448">
    <property type="entry name" value="REC"/>
    <property type="match status" value="1"/>
</dbReference>
<comment type="catalytic activity">
    <reaction evidence="5">
        <text>[protein]-L-glutamate 5-O-methyl ester + H2O = L-glutamyl-[protein] + methanol + H(+)</text>
        <dbReference type="Rhea" id="RHEA:23236"/>
        <dbReference type="Rhea" id="RHEA-COMP:10208"/>
        <dbReference type="Rhea" id="RHEA-COMP:10311"/>
        <dbReference type="ChEBI" id="CHEBI:15377"/>
        <dbReference type="ChEBI" id="CHEBI:15378"/>
        <dbReference type="ChEBI" id="CHEBI:17790"/>
        <dbReference type="ChEBI" id="CHEBI:29973"/>
        <dbReference type="ChEBI" id="CHEBI:82795"/>
        <dbReference type="EC" id="3.1.1.61"/>
    </reaction>
</comment>
<evidence type="ECO:0000259" key="7">
    <source>
        <dbReference type="PROSITE" id="PS50110"/>
    </source>
</evidence>
<dbReference type="InterPro" id="IPR035909">
    <property type="entry name" value="CheB_C"/>
</dbReference>
<evidence type="ECO:0000256" key="5">
    <source>
        <dbReference type="ARBA" id="ARBA00048267"/>
    </source>
</evidence>
<dbReference type="InterPro" id="IPR011006">
    <property type="entry name" value="CheY-like_superfamily"/>
</dbReference>
<keyword evidence="6" id="KW-0597">Phosphoprotein</keyword>
<dbReference type="InterPro" id="IPR001789">
    <property type="entry name" value="Sig_transdc_resp-reg_receiver"/>
</dbReference>
<dbReference type="CDD" id="cd17541">
    <property type="entry name" value="REC_CheB-like"/>
    <property type="match status" value="1"/>
</dbReference>
<evidence type="ECO:0000313" key="9">
    <source>
        <dbReference type="Proteomes" id="UP000188879"/>
    </source>
</evidence>
<dbReference type="EC" id="3.1.1.61" evidence="4"/>
<dbReference type="Pfam" id="PF00072">
    <property type="entry name" value="Response_reg"/>
    <property type="match status" value="1"/>
</dbReference>
<evidence type="ECO:0000256" key="2">
    <source>
        <dbReference type="ARBA" id="ARBA00022500"/>
    </source>
</evidence>
<evidence type="ECO:0000256" key="1">
    <source>
        <dbReference type="ARBA" id="ARBA00022490"/>
    </source>
</evidence>
<evidence type="ECO:0000256" key="4">
    <source>
        <dbReference type="ARBA" id="ARBA00039140"/>
    </source>
</evidence>
<dbReference type="GO" id="GO:0005737">
    <property type="term" value="C:cytoplasm"/>
    <property type="evidence" value="ECO:0007669"/>
    <property type="project" value="InterPro"/>
</dbReference>
<keyword evidence="3" id="KW-0378">Hydrolase</keyword>
<dbReference type="SUPFAM" id="SSF52172">
    <property type="entry name" value="CheY-like"/>
    <property type="match status" value="1"/>
</dbReference>
<accession>A0A1V2H414</accession>
<dbReference type="Gene3D" id="3.40.50.2300">
    <property type="match status" value="1"/>
</dbReference>
<reference evidence="8 9" key="1">
    <citation type="submission" date="2016-10" db="EMBL/GenBank/DDBJ databases">
        <title>Draft Genome sequence of Roseomonas sp. strain M3.</title>
        <authorList>
            <person name="Subhash Y."/>
            <person name="Lee S."/>
        </authorList>
    </citation>
    <scope>NUCLEOTIDE SEQUENCE [LARGE SCALE GENOMIC DNA]</scope>
    <source>
        <strain evidence="8 9">M3</strain>
    </source>
</reference>
<evidence type="ECO:0000256" key="3">
    <source>
        <dbReference type="ARBA" id="ARBA00022801"/>
    </source>
</evidence>
<dbReference type="PROSITE" id="PS50110">
    <property type="entry name" value="RESPONSE_REGULATORY"/>
    <property type="match status" value="1"/>
</dbReference>
<dbReference type="AlphaFoldDB" id="A0A1V2H414"/>
<proteinExistence type="predicted"/>
<comment type="caution">
    <text evidence="8">The sequence shown here is derived from an EMBL/GenBank/DDBJ whole genome shotgun (WGS) entry which is preliminary data.</text>
</comment>
<dbReference type="Gene3D" id="3.40.50.180">
    <property type="entry name" value="Methylesterase CheB, C-terminal domain"/>
    <property type="match status" value="1"/>
</dbReference>
<dbReference type="Pfam" id="PF01339">
    <property type="entry name" value="CheB_methylest"/>
    <property type="match status" value="1"/>
</dbReference>
<keyword evidence="2" id="KW-0145">Chemotaxis</keyword>
<name>A0A1V2H414_9PROT</name>
<dbReference type="GO" id="GO:0008984">
    <property type="term" value="F:protein-glutamate methylesterase activity"/>
    <property type="evidence" value="ECO:0007669"/>
    <property type="project" value="UniProtKB-EC"/>
</dbReference>
<dbReference type="Proteomes" id="UP000188879">
    <property type="component" value="Unassembled WGS sequence"/>
</dbReference>